<dbReference type="InterPro" id="IPR014322">
    <property type="entry name" value="RNA_pol_sigma-B/F/G"/>
</dbReference>
<evidence type="ECO:0000256" key="4">
    <source>
        <dbReference type="ARBA" id="ARBA00023163"/>
    </source>
</evidence>
<dbReference type="NCBIfam" id="TIGR02937">
    <property type="entry name" value="sigma70-ECF"/>
    <property type="match status" value="1"/>
</dbReference>
<dbReference type="KEGG" id="sbat:G4Z16_09575"/>
<dbReference type="SUPFAM" id="SSF88946">
    <property type="entry name" value="Sigma2 domain of RNA polymerase sigma factors"/>
    <property type="match status" value="1"/>
</dbReference>
<organism evidence="7 8">
    <name type="scientific">Streptomyces bathyalis</name>
    <dbReference type="NCBI Taxonomy" id="2710756"/>
    <lineage>
        <taxon>Bacteria</taxon>
        <taxon>Bacillati</taxon>
        <taxon>Actinomycetota</taxon>
        <taxon>Actinomycetes</taxon>
        <taxon>Kitasatosporales</taxon>
        <taxon>Streptomycetaceae</taxon>
        <taxon>Streptomyces</taxon>
    </lineage>
</organism>
<dbReference type="GO" id="GO:0003677">
    <property type="term" value="F:DNA binding"/>
    <property type="evidence" value="ECO:0007669"/>
    <property type="project" value="UniProtKB-KW"/>
</dbReference>
<dbReference type="Pfam" id="PF04539">
    <property type="entry name" value="Sigma70_r3"/>
    <property type="match status" value="1"/>
</dbReference>
<name>A0A7T1T571_9ACTN</name>
<feature type="compositionally biased region" description="Basic and acidic residues" evidence="5">
    <location>
        <begin position="30"/>
        <end position="41"/>
    </location>
</feature>
<keyword evidence="3" id="KW-0238">DNA-binding</keyword>
<keyword evidence="2" id="KW-0731">Sigma factor</keyword>
<dbReference type="InterPro" id="IPR036388">
    <property type="entry name" value="WH-like_DNA-bd_sf"/>
</dbReference>
<dbReference type="InterPro" id="IPR007624">
    <property type="entry name" value="RNA_pol_sigma70_r3"/>
</dbReference>
<dbReference type="Pfam" id="PF04542">
    <property type="entry name" value="Sigma70_r2"/>
    <property type="match status" value="1"/>
</dbReference>
<dbReference type="Proteomes" id="UP000595046">
    <property type="component" value="Chromosome"/>
</dbReference>
<dbReference type="InterPro" id="IPR013324">
    <property type="entry name" value="RNA_pol_sigma_r3/r4-like"/>
</dbReference>
<protein>
    <submittedName>
        <fullName evidence="7">RNA polymerase sigma factor SigF</fullName>
    </submittedName>
</protein>
<feature type="domain" description="RNA polymerase sigma-70" evidence="6">
    <location>
        <begin position="100"/>
        <end position="113"/>
    </location>
</feature>
<dbReference type="CDD" id="cd06171">
    <property type="entry name" value="Sigma70_r4"/>
    <property type="match status" value="1"/>
</dbReference>
<dbReference type="PANTHER" id="PTHR30385">
    <property type="entry name" value="SIGMA FACTOR F FLAGELLAR"/>
    <property type="match status" value="1"/>
</dbReference>
<evidence type="ECO:0000256" key="1">
    <source>
        <dbReference type="ARBA" id="ARBA00023015"/>
    </source>
</evidence>
<feature type="region of interest" description="Disordered" evidence="5">
    <location>
        <begin position="1"/>
        <end position="41"/>
    </location>
</feature>
<dbReference type="GO" id="GO:0016987">
    <property type="term" value="F:sigma factor activity"/>
    <property type="evidence" value="ECO:0007669"/>
    <property type="project" value="UniProtKB-KW"/>
</dbReference>
<gene>
    <name evidence="7" type="ORF">G4Z16_09575</name>
</gene>
<dbReference type="GO" id="GO:0006352">
    <property type="term" value="P:DNA-templated transcription initiation"/>
    <property type="evidence" value="ECO:0007669"/>
    <property type="project" value="InterPro"/>
</dbReference>
<keyword evidence="8" id="KW-1185">Reference proteome</keyword>
<evidence type="ECO:0000256" key="2">
    <source>
        <dbReference type="ARBA" id="ARBA00023082"/>
    </source>
</evidence>
<dbReference type="InterPro" id="IPR007627">
    <property type="entry name" value="RNA_pol_sigma70_r2"/>
</dbReference>
<evidence type="ECO:0000313" key="7">
    <source>
        <dbReference type="EMBL" id="QPP06606.1"/>
    </source>
</evidence>
<accession>A0A7T1T571</accession>
<dbReference type="InterPro" id="IPR014284">
    <property type="entry name" value="RNA_pol_sigma-70_dom"/>
</dbReference>
<dbReference type="InterPro" id="IPR007630">
    <property type="entry name" value="RNA_pol_sigma70_r4"/>
</dbReference>
<dbReference type="PRINTS" id="PR00046">
    <property type="entry name" value="SIGMA70FCT"/>
</dbReference>
<dbReference type="InterPro" id="IPR013325">
    <property type="entry name" value="RNA_pol_sigma_r2"/>
</dbReference>
<dbReference type="PROSITE" id="PS00715">
    <property type="entry name" value="SIGMA70_1"/>
    <property type="match status" value="1"/>
</dbReference>
<dbReference type="Gene3D" id="1.20.120.1810">
    <property type="match status" value="1"/>
</dbReference>
<reference evidence="8" key="1">
    <citation type="submission" date="2020-02" db="EMBL/GenBank/DDBJ databases">
        <title>Streptomyces sp. ASO4wet.</title>
        <authorList>
            <person name="Risdian C."/>
            <person name="Landwehr W."/>
            <person name="Schupp P."/>
            <person name="Wink J."/>
        </authorList>
    </citation>
    <scope>NUCLEOTIDE SEQUENCE [LARGE SCALE GENOMIC DNA]</scope>
    <source>
        <strain evidence="8">ASO4wet</strain>
    </source>
</reference>
<evidence type="ECO:0000256" key="5">
    <source>
        <dbReference type="SAM" id="MobiDB-lite"/>
    </source>
</evidence>
<proteinExistence type="predicted"/>
<dbReference type="AlphaFoldDB" id="A0A7T1T571"/>
<dbReference type="Pfam" id="PF04545">
    <property type="entry name" value="Sigma70_r4"/>
    <property type="match status" value="1"/>
</dbReference>
<evidence type="ECO:0000256" key="3">
    <source>
        <dbReference type="ARBA" id="ARBA00023125"/>
    </source>
</evidence>
<feature type="compositionally biased region" description="Low complexity" evidence="5">
    <location>
        <begin position="1"/>
        <end position="16"/>
    </location>
</feature>
<dbReference type="PANTHER" id="PTHR30385:SF4">
    <property type="entry name" value="RNA POLYMERASE SIGMA-E FACTOR"/>
    <property type="match status" value="1"/>
</dbReference>
<dbReference type="Gene3D" id="1.10.10.10">
    <property type="entry name" value="Winged helix-like DNA-binding domain superfamily/Winged helix DNA-binding domain"/>
    <property type="match status" value="2"/>
</dbReference>
<keyword evidence="1" id="KW-0805">Transcription regulation</keyword>
<dbReference type="RefSeq" id="WP_197350436.1">
    <property type="nucleotide sequence ID" value="NZ_CP048882.1"/>
</dbReference>
<evidence type="ECO:0000259" key="6">
    <source>
        <dbReference type="PROSITE" id="PS00715"/>
    </source>
</evidence>
<dbReference type="EMBL" id="CP048882">
    <property type="protein sequence ID" value="QPP06606.1"/>
    <property type="molecule type" value="Genomic_DNA"/>
</dbReference>
<dbReference type="InterPro" id="IPR000943">
    <property type="entry name" value="RNA_pol_sigma70"/>
</dbReference>
<sequence length="297" mass="33130">MTSATPTVTTTEEAPSGSPSVFEGRGAGGESHELPVIDEPEKLAPEDARQLSKTLFDRLAVLEEGTHEYQYVRNTLIEINLTLVRYSARRFRSRGDDMDDIVQVGTIGLIKAIDRFDLSREVEFTTFAIPYVVGEIKRFFRDTTWDVRVPRRLQEMRMDLARANDKLTSKLGRSPRVSELAEHLGVSEEEIVEGQVAANGYNSSSLDATVNDEEGEASLADVLGERDEAMELVEDFHALKPLLAELSERDRKIIELRFGDELTQAQIGEHLGLSQMHVSRLLSRALSGLRAGMLAQN</sequence>
<dbReference type="NCBIfam" id="TIGR02980">
    <property type="entry name" value="SigBFG"/>
    <property type="match status" value="1"/>
</dbReference>
<keyword evidence="4" id="KW-0804">Transcription</keyword>
<evidence type="ECO:0000313" key="8">
    <source>
        <dbReference type="Proteomes" id="UP000595046"/>
    </source>
</evidence>
<dbReference type="SUPFAM" id="SSF88659">
    <property type="entry name" value="Sigma3 and sigma4 domains of RNA polymerase sigma factors"/>
    <property type="match status" value="2"/>
</dbReference>